<feature type="domain" description="N-end rule aminoacyl transferase C-terminal" evidence="1">
    <location>
        <begin position="974"/>
        <end position="1108"/>
    </location>
</feature>
<dbReference type="AlphaFoldDB" id="A0AAV7KCL5"/>
<dbReference type="GO" id="GO:0005737">
    <property type="term" value="C:cytoplasm"/>
    <property type="evidence" value="ECO:0007669"/>
    <property type="project" value="TreeGrafter"/>
</dbReference>
<dbReference type="InterPro" id="IPR007472">
    <property type="entry name" value="N-end_Aminoacyl_Trfase_C"/>
</dbReference>
<dbReference type="InterPro" id="IPR030700">
    <property type="entry name" value="N-end_Aminoacyl_Trfase"/>
</dbReference>
<dbReference type="InterPro" id="IPR016024">
    <property type="entry name" value="ARM-type_fold"/>
</dbReference>
<dbReference type="GO" id="GO:0004057">
    <property type="term" value="F:arginyl-tRNA--protein transferase activity"/>
    <property type="evidence" value="ECO:0007669"/>
    <property type="project" value="InterPro"/>
</dbReference>
<reference evidence="2 3" key="1">
    <citation type="journal article" date="2023" name="BMC Biol.">
        <title>The compact genome of the sponge Oopsacas minuta (Hexactinellida) is lacking key metazoan core genes.</title>
        <authorList>
            <person name="Santini S."/>
            <person name="Schenkelaars Q."/>
            <person name="Jourda C."/>
            <person name="Duchesne M."/>
            <person name="Belahbib H."/>
            <person name="Rocher C."/>
            <person name="Selva M."/>
            <person name="Riesgo A."/>
            <person name="Vervoort M."/>
            <person name="Leys S.P."/>
            <person name="Kodjabachian L."/>
            <person name="Le Bivic A."/>
            <person name="Borchiellini C."/>
            <person name="Claverie J.M."/>
            <person name="Renard E."/>
        </authorList>
    </citation>
    <scope>NUCLEOTIDE SEQUENCE [LARGE SCALE GENOMIC DNA]</scope>
    <source>
        <strain evidence="2">SPO-2</strain>
    </source>
</reference>
<comment type="caution">
    <text evidence="2">The sequence shown here is derived from an EMBL/GenBank/DDBJ whole genome shotgun (WGS) entry which is preliminary data.</text>
</comment>
<accession>A0AAV7KCL5</accession>
<evidence type="ECO:0000313" key="2">
    <source>
        <dbReference type="EMBL" id="KAI6659242.1"/>
    </source>
</evidence>
<name>A0AAV7KCL5_9METZ</name>
<keyword evidence="3" id="KW-1185">Reference proteome</keyword>
<dbReference type="EMBL" id="JAKMXF010000066">
    <property type="protein sequence ID" value="KAI6659242.1"/>
    <property type="molecule type" value="Genomic_DNA"/>
</dbReference>
<dbReference type="Gene3D" id="1.25.10.10">
    <property type="entry name" value="Leucine-rich Repeat Variant"/>
    <property type="match status" value="1"/>
</dbReference>
<dbReference type="Pfam" id="PF04377">
    <property type="entry name" value="ATE_C"/>
    <property type="match status" value="1"/>
</dbReference>
<evidence type="ECO:0000259" key="1">
    <source>
        <dbReference type="Pfam" id="PF04377"/>
    </source>
</evidence>
<organism evidence="2 3">
    <name type="scientific">Oopsacas minuta</name>
    <dbReference type="NCBI Taxonomy" id="111878"/>
    <lineage>
        <taxon>Eukaryota</taxon>
        <taxon>Metazoa</taxon>
        <taxon>Porifera</taxon>
        <taxon>Hexactinellida</taxon>
        <taxon>Hexasterophora</taxon>
        <taxon>Lyssacinosida</taxon>
        <taxon>Leucopsacidae</taxon>
        <taxon>Oopsacas</taxon>
    </lineage>
</organism>
<dbReference type="PANTHER" id="PTHR21367">
    <property type="entry name" value="ARGININE-TRNA-PROTEIN TRANSFERASE 1"/>
    <property type="match status" value="1"/>
</dbReference>
<dbReference type="SUPFAM" id="SSF48371">
    <property type="entry name" value="ARM repeat"/>
    <property type="match status" value="1"/>
</dbReference>
<proteinExistence type="predicted"/>
<evidence type="ECO:0000313" key="3">
    <source>
        <dbReference type="Proteomes" id="UP001165289"/>
    </source>
</evidence>
<sequence>MDDSIVDKLTILNRTLSNFVIILSNQITEYERFYKTVELILKQTELLRHDPAFLKLVCVTKEESQTPATEITPKNFIIFNLEIFKKLLDNSLPSNEDNLKNVVHLLMFIFSLGPPLPPIDRYFDSGAKATLSNYDNLIKNVNNPVQLFQTDEFLNQLCTYVTVIYEKAGNPIGADECMDLVIQTCKLCRGYDPFMHSFDTPVANLFKIPITYISNIPIDNSSNLELVLRLIAACPSLFIDLDEIPQPKLTKLINILNISHINIHICLAVMSCVYRLFTVSELTLDACLDDDMISPLMIEFSFLIRRHIEGGEMEDKLLRMIFMVLKLMTSCEESKIILSGQQIIVLECVNVVKECRNQSVFALGILNSISRYLSRENLALILRAISDCLKHVNMQNEFRNYFNSVILQLILIHGIYEDLDNGLSPKEFVDISSCAIQELNDKSALNLGLKTFGILFEFPKFCELISDDFIGALIKLFLESVRRESEDLIGHISHLFCDLVLQDCSKGVVRILEVSKFVPQLVKLILSEERPEYLIHSIRILKSVNKNARGSMKCEQIQYINLFDKLSRLTLTFKQEESGTAHLFDIQSNSIYILWSLSCDSSYFTDKFLPPTIITNVIQYFRNEINNIENALMDSYGYRASVHILCNIAVTDRVKMDIAATGIHTELLMVLLQLLEIEEVPWMLIDITLRLIDTITADEVYKAELIEFGLIEPLVHILLFQPSNELLFRVLGMLNSCTGISEDYRRTMCTDQLLGIIIELLKSTKDGGAFCVCCCLLASMAESQTEARLISSYDVMTHLLTATEDKELVSSCSQVERWSLNLVDKVFLNCINTPTDMTSLFLGHRTELNLLREEHFVVDRMMGLVRQGCTDCETRGCDSCTQSESLSPEEVCVYSESLSLSQYQQLINRGWYRRGGDRMYRWGKKLKLECVNWETRIRVKEFKLNQKKTFSRVLKKIPKNLTVTTVPSRFTEEGYNLYNEYQLVKHSRSRVSKQGYIDHVVNTCVPIVCIDGIDYGTFHQEYRVAGELIAIGVIDIILEGIVSIYFYYKTTKEVLKLSLGRYSSLREIQFVQELNLVNNNIQYYYLQGWSKYNNKLSYKGDYKPVEFLGRCVSSMWTEDPIESKDSNFNSLEIDRSEWLTHSIPVSVNSIQVYINGLLITFQQLKLVANLTPQQRDYIGTSLEQLCYAIGPELTQKLIIYFHT</sequence>
<dbReference type="Proteomes" id="UP001165289">
    <property type="component" value="Unassembled WGS sequence"/>
</dbReference>
<dbReference type="PANTHER" id="PTHR21367:SF1">
    <property type="entry name" value="ARGINYL-TRNA--PROTEIN TRANSFERASE 1"/>
    <property type="match status" value="1"/>
</dbReference>
<dbReference type="InterPro" id="IPR011989">
    <property type="entry name" value="ARM-like"/>
</dbReference>
<protein>
    <recommendedName>
        <fullName evidence="1">N-end rule aminoacyl transferase C-terminal domain-containing protein</fullName>
    </recommendedName>
</protein>
<gene>
    <name evidence="2" type="ORF">LOD99_14915</name>
</gene>